<sequence>MPELLQQCLRRIAAWRTAVTGHHTPEGGPEQLGHIGGIMHLWAGSADTGAPWTRGLIARVRGGAHTFAGDGEPFVGVLPEGEENPYGTPEPHPGDRH</sequence>
<evidence type="ECO:0000256" key="1">
    <source>
        <dbReference type="SAM" id="MobiDB-lite"/>
    </source>
</evidence>
<proteinExistence type="predicted"/>
<dbReference type="EMBL" id="BNDX01000008">
    <property type="protein sequence ID" value="GHI31807.1"/>
    <property type="molecule type" value="Genomic_DNA"/>
</dbReference>
<keyword evidence="3" id="KW-1185">Reference proteome</keyword>
<evidence type="ECO:0000313" key="2">
    <source>
        <dbReference type="EMBL" id="GHI31807.1"/>
    </source>
</evidence>
<evidence type="ECO:0000313" key="3">
    <source>
        <dbReference type="Proteomes" id="UP001052655"/>
    </source>
</evidence>
<gene>
    <name evidence="2" type="ORF">Sdagh_35370</name>
</gene>
<reference evidence="2" key="1">
    <citation type="submission" date="2024-05" db="EMBL/GenBank/DDBJ databases">
        <title>Whole genome shotgun sequence of Streptomyces daghestanicus NBRC 12762.</title>
        <authorList>
            <person name="Komaki H."/>
            <person name="Tamura T."/>
        </authorList>
    </citation>
    <scope>NUCLEOTIDE SEQUENCE</scope>
    <source>
        <strain evidence="2">NBRC 12762</strain>
    </source>
</reference>
<dbReference type="Proteomes" id="UP001052655">
    <property type="component" value="Unassembled WGS sequence"/>
</dbReference>
<accession>A0ABQ3Q3E1</accession>
<feature type="region of interest" description="Disordered" evidence="1">
    <location>
        <begin position="73"/>
        <end position="97"/>
    </location>
</feature>
<name>A0ABQ3Q3E1_9ACTN</name>
<organism evidence="2 3">
    <name type="scientific">Streptomyces daghestanicus</name>
    <dbReference type="NCBI Taxonomy" id="66885"/>
    <lineage>
        <taxon>Bacteria</taxon>
        <taxon>Bacillati</taxon>
        <taxon>Actinomycetota</taxon>
        <taxon>Actinomycetes</taxon>
        <taxon>Kitasatosporales</taxon>
        <taxon>Streptomycetaceae</taxon>
        <taxon>Streptomyces</taxon>
    </lineage>
</organism>
<comment type="caution">
    <text evidence="2">The sequence shown here is derived from an EMBL/GenBank/DDBJ whole genome shotgun (WGS) entry which is preliminary data.</text>
</comment>
<protein>
    <submittedName>
        <fullName evidence="2">Uncharacterized protein</fullName>
    </submittedName>
</protein>